<evidence type="ECO:0000313" key="1">
    <source>
        <dbReference type="EMBL" id="KHN97955.1"/>
    </source>
</evidence>
<reference evidence="1 2" key="1">
    <citation type="journal article" date="2014" name="Proc. Natl. Acad. Sci. U.S.A.">
        <title>Trajectory and genomic determinants of fungal-pathogen speciation and host adaptation.</title>
        <authorList>
            <person name="Hu X."/>
            <person name="Xiao G."/>
            <person name="Zheng P."/>
            <person name="Shang Y."/>
            <person name="Su Y."/>
            <person name="Zhang X."/>
            <person name="Liu X."/>
            <person name="Zhan S."/>
            <person name="St Leger R.J."/>
            <person name="Wang C."/>
        </authorList>
    </citation>
    <scope>NUCLEOTIDE SEQUENCE [LARGE SCALE GENOMIC DNA]</scope>
    <source>
        <strain evidence="1 2">ARSEF 1941</strain>
    </source>
</reference>
<comment type="caution">
    <text evidence="1">The sequence shown here is derived from an EMBL/GenBank/DDBJ whole genome shotgun (WGS) entry which is preliminary data.</text>
</comment>
<gene>
    <name evidence="1" type="ORF">MAM_04344</name>
</gene>
<accession>A0A0B2WYM8</accession>
<proteinExistence type="predicted"/>
<dbReference type="HOGENOM" id="CLU_2441309_0_0_1"/>
<keyword evidence="2" id="KW-1185">Reference proteome</keyword>
<protein>
    <submittedName>
        <fullName evidence="1">Uncharacterized protein</fullName>
    </submittedName>
</protein>
<sequence length="90" mass="9188">MLPGMMNPCLALADAQAEPRATVASVPALLQVLLGLRHLGAVLFCDVVVDEEQSRASVGDAADLRGLELVVADGVPGNMAVNVAQVVGPI</sequence>
<dbReference type="Proteomes" id="UP000030816">
    <property type="component" value="Unassembled WGS sequence"/>
</dbReference>
<evidence type="ECO:0000313" key="2">
    <source>
        <dbReference type="Proteomes" id="UP000030816"/>
    </source>
</evidence>
<dbReference type="GeneID" id="63738799"/>
<dbReference type="EMBL" id="AZHE01000009">
    <property type="protein sequence ID" value="KHN97955.1"/>
    <property type="molecule type" value="Genomic_DNA"/>
</dbReference>
<dbReference type="RefSeq" id="XP_040679021.1">
    <property type="nucleotide sequence ID" value="XM_040823142.1"/>
</dbReference>
<name>A0A0B2WYM8_METAS</name>
<dbReference type="AlphaFoldDB" id="A0A0B2WYM8"/>
<organism evidence="1 2">
    <name type="scientific">Metarhizium album (strain ARSEF 1941)</name>
    <dbReference type="NCBI Taxonomy" id="1081103"/>
    <lineage>
        <taxon>Eukaryota</taxon>
        <taxon>Fungi</taxon>
        <taxon>Dikarya</taxon>
        <taxon>Ascomycota</taxon>
        <taxon>Pezizomycotina</taxon>
        <taxon>Sordariomycetes</taxon>
        <taxon>Hypocreomycetidae</taxon>
        <taxon>Hypocreales</taxon>
        <taxon>Clavicipitaceae</taxon>
        <taxon>Metarhizium</taxon>
    </lineage>
</organism>